<dbReference type="Proteomes" id="UP000198657">
    <property type="component" value="Unassembled WGS sequence"/>
</dbReference>
<sequence length="572" mass="65809">MLRSPVLVLLLLFAIVSCQKGSETTSVNVKNRETTKSVLAQKYSELGDSFSRDNKLDSAFYYYLKSTELFKEEDISTYIAYNLVGMAYIQQTFGDYYSSEETLIEALPYLNNDLQFQVAANNLFGIAAKELKNYDDAVRYYTTILKTVKDSVTRVAALNNIATVYMEQKKYRKAIVLLEPVLKSDILDTLQNNKARIIDNLGFAYYKDNKISKGLQLMNQALAIRTSINDSYGSIESYLHLADYYQNKDYQKSKENALHAYDEATKHQSIDERLEALAFLMSYNQEKGVNSYAILFVNLNDSIKKVRNNAKNQFAKIRYDSRKAILESIKYKGQRAEILLQLETQKSQKYLFFFGFVALLGGIGFIVNYYKSKTKRERLEANYTTETRISKELHDELANDVFYAMTFAETQDLQNPIKKETLLDHIDKIYVRTRNFSKENSPVETGEHYEQNLKEMLNSYKSISTVVIIKNGEPIDWSKIQTEKKIAIQRVLQELMVNMKKHSQASFVIIGFDMEQNTLRIDYSDNGVGFSQQLILKNGLQNAENRIETVKGILTFDSQTNKGFKAKILVPK</sequence>
<gene>
    <name evidence="3" type="ORF">SAMN04487942_1464</name>
</gene>
<keyword evidence="1" id="KW-1133">Transmembrane helix</keyword>
<dbReference type="OrthoDB" id="943406at2"/>
<dbReference type="PANTHER" id="PTHR10098">
    <property type="entry name" value="RAPSYN-RELATED"/>
    <property type="match status" value="1"/>
</dbReference>
<keyword evidence="1" id="KW-0472">Membrane</keyword>
<feature type="signal peptide" evidence="2">
    <location>
        <begin position="1"/>
        <end position="20"/>
    </location>
</feature>
<dbReference type="InterPro" id="IPR036890">
    <property type="entry name" value="HATPase_C_sf"/>
</dbReference>
<name>A0A1H8L159_9FLAO</name>
<organism evidence="3 4">
    <name type="scientific">Flavobacterium sinopsychrotolerans</name>
    <dbReference type="NCBI Taxonomy" id="604089"/>
    <lineage>
        <taxon>Bacteria</taxon>
        <taxon>Pseudomonadati</taxon>
        <taxon>Bacteroidota</taxon>
        <taxon>Flavobacteriia</taxon>
        <taxon>Flavobacteriales</taxon>
        <taxon>Flavobacteriaceae</taxon>
        <taxon>Flavobacterium</taxon>
    </lineage>
</organism>
<dbReference type="EMBL" id="FODN01000002">
    <property type="protein sequence ID" value="SEN98877.1"/>
    <property type="molecule type" value="Genomic_DNA"/>
</dbReference>
<dbReference type="InterPro" id="IPR011990">
    <property type="entry name" value="TPR-like_helical_dom_sf"/>
</dbReference>
<dbReference type="SUPFAM" id="SSF55874">
    <property type="entry name" value="ATPase domain of HSP90 chaperone/DNA topoisomerase II/histidine kinase"/>
    <property type="match status" value="1"/>
</dbReference>
<dbReference type="InterPro" id="IPR019734">
    <property type="entry name" value="TPR_rpt"/>
</dbReference>
<dbReference type="Gene3D" id="1.25.40.10">
    <property type="entry name" value="Tetratricopeptide repeat domain"/>
    <property type="match status" value="1"/>
</dbReference>
<dbReference type="PROSITE" id="PS51257">
    <property type="entry name" value="PROKAR_LIPOPROTEIN"/>
    <property type="match status" value="1"/>
</dbReference>
<dbReference type="Gene3D" id="3.30.565.10">
    <property type="entry name" value="Histidine kinase-like ATPase, C-terminal domain"/>
    <property type="match status" value="1"/>
</dbReference>
<feature type="transmembrane region" description="Helical" evidence="1">
    <location>
        <begin position="350"/>
        <end position="370"/>
    </location>
</feature>
<dbReference type="STRING" id="604089.SAMN04487942_1464"/>
<evidence type="ECO:0000256" key="1">
    <source>
        <dbReference type="SAM" id="Phobius"/>
    </source>
</evidence>
<reference evidence="4" key="1">
    <citation type="submission" date="2016-10" db="EMBL/GenBank/DDBJ databases">
        <authorList>
            <person name="Varghese N."/>
            <person name="Submissions S."/>
        </authorList>
    </citation>
    <scope>NUCLEOTIDE SEQUENCE [LARGE SCALE GENOMIC DNA]</scope>
    <source>
        <strain evidence="4">CGMCC 1.8704</strain>
    </source>
</reference>
<keyword evidence="2" id="KW-0732">Signal</keyword>
<protein>
    <submittedName>
        <fullName evidence="3">Tetratricopeptide repeat-containing protein</fullName>
    </submittedName>
</protein>
<keyword evidence="4" id="KW-1185">Reference proteome</keyword>
<dbReference type="Pfam" id="PF13374">
    <property type="entry name" value="TPR_10"/>
    <property type="match status" value="1"/>
</dbReference>
<evidence type="ECO:0000313" key="3">
    <source>
        <dbReference type="EMBL" id="SEN98877.1"/>
    </source>
</evidence>
<accession>A0A1H8L159</accession>
<proteinExistence type="predicted"/>
<feature type="chain" id="PRO_5011605462" evidence="2">
    <location>
        <begin position="21"/>
        <end position="572"/>
    </location>
</feature>
<dbReference type="SUPFAM" id="SSF48452">
    <property type="entry name" value="TPR-like"/>
    <property type="match status" value="2"/>
</dbReference>
<evidence type="ECO:0000313" key="4">
    <source>
        <dbReference type="Proteomes" id="UP000198657"/>
    </source>
</evidence>
<keyword evidence="1" id="KW-0812">Transmembrane</keyword>
<evidence type="ECO:0000256" key="2">
    <source>
        <dbReference type="SAM" id="SignalP"/>
    </source>
</evidence>
<dbReference type="AlphaFoldDB" id="A0A1H8L159"/>
<dbReference type="SMART" id="SM00028">
    <property type="entry name" value="TPR"/>
    <property type="match status" value="4"/>
</dbReference>